<dbReference type="Gene3D" id="2.160.20.10">
    <property type="entry name" value="Single-stranded right-handed beta-helix, Pectin lyase-like"/>
    <property type="match status" value="1"/>
</dbReference>
<dbReference type="InterPro" id="IPR043709">
    <property type="entry name" value="DUF5649"/>
</dbReference>
<feature type="signal peptide" evidence="2">
    <location>
        <begin position="1"/>
        <end position="31"/>
    </location>
</feature>
<feature type="compositionally biased region" description="Acidic residues" evidence="1">
    <location>
        <begin position="1713"/>
        <end position="1722"/>
    </location>
</feature>
<evidence type="ECO:0000313" key="5">
    <source>
        <dbReference type="Proteomes" id="UP001165267"/>
    </source>
</evidence>
<feature type="region of interest" description="Disordered" evidence="1">
    <location>
        <begin position="1693"/>
        <end position="1722"/>
    </location>
</feature>
<accession>A0ABT1XIQ1</accession>
<dbReference type="Pfam" id="PF05860">
    <property type="entry name" value="TPS"/>
    <property type="match status" value="1"/>
</dbReference>
<dbReference type="InterPro" id="IPR050909">
    <property type="entry name" value="Bact_Autotransporter_VF"/>
</dbReference>
<protein>
    <submittedName>
        <fullName evidence="4">Filamentous hemagglutinin N-terminal domain-containing protein</fullName>
    </submittedName>
</protein>
<comment type="caution">
    <text evidence="4">The sequence shown here is derived from an EMBL/GenBank/DDBJ whole genome shotgun (WGS) entry which is preliminary data.</text>
</comment>
<dbReference type="SUPFAM" id="SSF51126">
    <property type="entry name" value="Pectin lyase-like"/>
    <property type="match status" value="1"/>
</dbReference>
<evidence type="ECO:0000259" key="3">
    <source>
        <dbReference type="SMART" id="SM00912"/>
    </source>
</evidence>
<organism evidence="4 5">
    <name type="scientific">Limnobacter parvus</name>
    <dbReference type="NCBI Taxonomy" id="2939690"/>
    <lineage>
        <taxon>Bacteria</taxon>
        <taxon>Pseudomonadati</taxon>
        <taxon>Pseudomonadota</taxon>
        <taxon>Betaproteobacteria</taxon>
        <taxon>Burkholderiales</taxon>
        <taxon>Burkholderiaceae</taxon>
        <taxon>Limnobacter</taxon>
    </lineage>
</organism>
<reference evidence="4" key="1">
    <citation type="submission" date="2022-07" db="EMBL/GenBank/DDBJ databases">
        <authorList>
            <person name="Xamxidin M."/>
        </authorList>
    </citation>
    <scope>NUCLEOTIDE SEQUENCE</scope>
    <source>
        <strain evidence="4">YS8-69</strain>
    </source>
</reference>
<dbReference type="RefSeq" id="WP_257512383.1">
    <property type="nucleotide sequence ID" value="NZ_JANKHG010000018.1"/>
</dbReference>
<keyword evidence="5" id="KW-1185">Reference proteome</keyword>
<gene>
    <name evidence="4" type="ORF">NSP04_10900</name>
</gene>
<dbReference type="InterPro" id="IPR011050">
    <property type="entry name" value="Pectin_lyase_fold/virulence"/>
</dbReference>
<dbReference type="Proteomes" id="UP001165267">
    <property type="component" value="Unassembled WGS sequence"/>
</dbReference>
<dbReference type="Pfam" id="PF18886">
    <property type="entry name" value="DUF5649"/>
    <property type="match status" value="12"/>
</dbReference>
<dbReference type="EMBL" id="JANKHG010000018">
    <property type="protein sequence ID" value="MCR2747155.1"/>
    <property type="molecule type" value="Genomic_DNA"/>
</dbReference>
<dbReference type="SMART" id="SM00912">
    <property type="entry name" value="Haemagg_act"/>
    <property type="match status" value="1"/>
</dbReference>
<feature type="domain" description="Filamentous haemagglutinin FhaB/tRNA nuclease CdiA-like TPS" evidence="3">
    <location>
        <begin position="26"/>
        <end position="142"/>
    </location>
</feature>
<sequence length="1722" mass="175499">MNTAICTSTRSFPLKPLAASFLIIYAAGVQSAPVFQSSQGGNVVVTTPDATTTVVTQTGSRAVANWSEFSIDQNETVRFIQDNATSVILNRVTGEDISNIFGTLQANGRVFLINPNGIVFGANSQVSVGGLVASTLSLQPGAQGNNSDVELELRLDAASILNEGSITANDIVLIAPSITNNGTLMTSGVNGAVQLIAASEVTVDTSGDNLAFEVQAGYENALISQLGTVMAEGGRVVLLARPTSDSSSSVINLAGVNQAARITIDGNTVRLSGAINSGNGNGTLEVTAGNITQTAEVNVDNATLNATDSVALGDFNAVGTLTVNAENSLTLGDLTANRLVMRADSINQNADTRIAVANTTSLTARSVALGNAGNSFEGPVILNVAEQATLGSNADLAVQGTAGSATLNASNVMLGNLTTADDLAVTALGSVGQVENSTLTVAGAATLKAVNVDLDNAGNSFAEPVNLNVTEQTTLRGAGRLEVAGSVNNVSLEAQHLVLSNLAAEGNLSLKANTIGQTTDLVVQGSTRIENTGAVNLSLSNDFVGDVTLSGSSSATVNLTDRNNVRVGGQTGSVNITANGLEAGTGVVTLGNLRAQELTVNANTVRNADTNTFGGAVNVSGTTRLTAGNVELSNVNNNFGGQVALQVSEQATLSDANNLSVGGNAGGVTLNAGSIEFEQALNVGGNLALEASSITQDAALTVVGSTSINNTASVVLTNSGNDFTSAVELRSAGDVELFDRNSIEVHGSSDTLRVTTAAGTTTLGDRTAGELTAGNLVVNADRIVQNARVVVNDEATLNAIQIDLASFENDFVGRVILDSGVQANVLDANSLQVAGSSNATNLRAQTLIVDGLTTQGTANLTADVIRQEGALIANGPTNLKGGEVQLNTSVNNIFAGAVNVDLTGAANIRSSNNLVINGAAATVNADATNNLTLASLNSQDITLNAGQVNLQNFTAAGNLTLNGGTINQQGALTVEGTTTLGASNVLLGQQRNDFKGDVVLNNAGSVALQDVNTLGVAGRVNGSTTLIAESIGQTNALRTDSTLLLQANNVSLTNAENQFNGIVRLEGATQAALVSQGDLTVAGSSLGNVDFTAEEVMLNELGPIQQLRVAADEVKQGAALLVQGQTTLSANKVEFNNSDNDFVNTVVVQARSASNPSVQIRDRNSLTIQGENLALAAEVQGSLTVQANNLTLGRSTVGGLTNIDLSGVLTQTNSITLNGSQLSADRIVLNNSANRFNGTTELDSHQLIELHTAGDLTADTGSSTGALALNIAGNTNLQGGQITLAQSQFGGDLAVNANQILQAAGASAIEVQGNTQLAALGGAIDLQNPNNQFNGDVSANAEQTSFATNGDLRLLSLISRGGEITADGRLLLLGNIEQTGGTLAFTARGIPRPLSSAELALMLPPSLDVFSNKEAVNPISGFGRLDVASAVIDQQAGQISTAASATTVFNSTRHGSINLTRVNQINGRFSALSGPDFGQAFVYSPNRGASLIAVNNDVRLRASENGIEADLVAIRSRGLSTQGSNAVIHARMPYNDIAVGTSRSFPALTLSIPLSNSAGTQSGAAPFGESANSGQSVGDGAIRVELGDASRAGLGGFLTVLPFEGSNLLPGQVVYLAGPQRPGTQAFFYDGARSLDRIPVVYNGTLLLSPQENAALTTAQGAVVLARQEQTRSVVRTENVAGKVINGVVVEVGPGRPATEGEGGASKPASCDSAEDDLNCNL</sequence>
<dbReference type="PANTHER" id="PTHR12338:SF5">
    <property type="entry name" value="ANTIGEN 43-RELATED"/>
    <property type="match status" value="1"/>
</dbReference>
<evidence type="ECO:0000313" key="4">
    <source>
        <dbReference type="EMBL" id="MCR2747155.1"/>
    </source>
</evidence>
<evidence type="ECO:0000256" key="2">
    <source>
        <dbReference type="SAM" id="SignalP"/>
    </source>
</evidence>
<dbReference type="InterPro" id="IPR012334">
    <property type="entry name" value="Pectin_lyas_fold"/>
</dbReference>
<name>A0ABT1XIQ1_9BURK</name>
<proteinExistence type="predicted"/>
<feature type="chain" id="PRO_5045720703" evidence="2">
    <location>
        <begin position="32"/>
        <end position="1722"/>
    </location>
</feature>
<keyword evidence="2" id="KW-0732">Signal</keyword>
<dbReference type="PANTHER" id="PTHR12338">
    <property type="entry name" value="AUTOTRANSPORTER"/>
    <property type="match status" value="1"/>
</dbReference>
<dbReference type="InterPro" id="IPR008638">
    <property type="entry name" value="FhaB/CdiA-like_TPS"/>
</dbReference>
<dbReference type="NCBIfam" id="TIGR01901">
    <property type="entry name" value="adhes_NPXG"/>
    <property type="match status" value="1"/>
</dbReference>
<evidence type="ECO:0000256" key="1">
    <source>
        <dbReference type="SAM" id="MobiDB-lite"/>
    </source>
</evidence>